<keyword evidence="4" id="KW-0812">Transmembrane</keyword>
<dbReference type="Pfam" id="PF00452">
    <property type="entry name" value="Bcl-2"/>
    <property type="match status" value="1"/>
</dbReference>
<dbReference type="GO" id="GO:0042981">
    <property type="term" value="P:regulation of apoptotic process"/>
    <property type="evidence" value="ECO:0007669"/>
    <property type="project" value="InterPro"/>
</dbReference>
<feature type="transmembrane region" description="Helical" evidence="4">
    <location>
        <begin position="318"/>
        <end position="340"/>
    </location>
</feature>
<accession>A0A6G1SKJ1</accession>
<sequence length="348" mass="38540">MPTCASRPSLEETQAVGAILLHQFARERFLNAGIDENLICEAEDRAHLDALASKVLYEECEASSGDTTTFSTRANETQPNNNTSSLSNGNGTASRADLGGDNEGNQRNNRSHGLPVSGTPSGYHKELTNTILQGNNNNTTVRNDDDHHHGHHHDRPSELFHSINESVTLVPQQADGTLYQSMNNSTSNPPASSSPFERLQASPCLASYGRELRKIADEFEKTRLRGVVKEKAGGVSLSDITKEKFIELLEELFEGKITRARIVILFFFCTDVALRAALAAQDLVVKLLGWSFSFIVETVCSFVYKLGGWDKVLFYNFIFHQLPSLMITGCALMAMIWFGINIRRSLRD</sequence>
<comment type="similarity">
    <text evidence="1">Belongs to the Bcl-2 family.</text>
</comment>
<organism evidence="6">
    <name type="scientific">Aceria tosichella</name>
    <name type="common">wheat curl mite</name>
    <dbReference type="NCBI Taxonomy" id="561515"/>
    <lineage>
        <taxon>Eukaryota</taxon>
        <taxon>Metazoa</taxon>
        <taxon>Ecdysozoa</taxon>
        <taxon>Arthropoda</taxon>
        <taxon>Chelicerata</taxon>
        <taxon>Arachnida</taxon>
        <taxon>Acari</taxon>
        <taxon>Acariformes</taxon>
        <taxon>Trombidiformes</taxon>
        <taxon>Prostigmata</taxon>
        <taxon>Eupodina</taxon>
        <taxon>Eriophyoidea</taxon>
        <taxon>Eriophyidae</taxon>
        <taxon>Eriophyinae</taxon>
        <taxon>Aceriini</taxon>
        <taxon>Aceria</taxon>
    </lineage>
</organism>
<dbReference type="PANTHER" id="PTHR11256">
    <property type="entry name" value="BCL-2 RELATED"/>
    <property type="match status" value="1"/>
</dbReference>
<dbReference type="EMBL" id="GGYP01006147">
    <property type="protein sequence ID" value="MDE50918.1"/>
    <property type="molecule type" value="Transcribed_RNA"/>
</dbReference>
<dbReference type="InterPro" id="IPR046371">
    <property type="entry name" value="Bcl-2_BH1-3"/>
</dbReference>
<dbReference type="SUPFAM" id="SSF56854">
    <property type="entry name" value="Bcl-2 inhibitors of programmed cell death"/>
    <property type="match status" value="1"/>
</dbReference>
<dbReference type="GO" id="GO:0097192">
    <property type="term" value="P:extrinsic apoptotic signaling pathway in absence of ligand"/>
    <property type="evidence" value="ECO:0007669"/>
    <property type="project" value="TreeGrafter"/>
</dbReference>
<dbReference type="InterPro" id="IPR026298">
    <property type="entry name" value="Bcl-2_fam"/>
</dbReference>
<protein>
    <submittedName>
        <fullName evidence="6">Apoptosis regulator BAX</fullName>
    </submittedName>
</protein>
<keyword evidence="4" id="KW-1133">Transmembrane helix</keyword>
<dbReference type="GO" id="GO:0008630">
    <property type="term" value="P:intrinsic apoptotic signaling pathway in response to DNA damage"/>
    <property type="evidence" value="ECO:0007669"/>
    <property type="project" value="TreeGrafter"/>
</dbReference>
<dbReference type="GO" id="GO:0001836">
    <property type="term" value="P:release of cytochrome c from mitochondria"/>
    <property type="evidence" value="ECO:0007669"/>
    <property type="project" value="TreeGrafter"/>
</dbReference>
<feature type="compositionally biased region" description="Low complexity" evidence="3">
    <location>
        <begin position="80"/>
        <end position="94"/>
    </location>
</feature>
<feature type="region of interest" description="Disordered" evidence="3">
    <location>
        <begin position="179"/>
        <end position="198"/>
    </location>
</feature>
<keyword evidence="2" id="KW-0053">Apoptosis</keyword>
<feature type="compositionally biased region" description="Low complexity" evidence="3">
    <location>
        <begin position="181"/>
        <end position="195"/>
    </location>
</feature>
<dbReference type="PROSITE" id="PS50062">
    <property type="entry name" value="BCL2_FAMILY"/>
    <property type="match status" value="1"/>
</dbReference>
<reference evidence="6" key="1">
    <citation type="submission" date="2018-10" db="EMBL/GenBank/DDBJ databases">
        <title>Transcriptome assembly of Aceria tosichella (Wheat curl mite) Type 2.</title>
        <authorList>
            <person name="Scully E.D."/>
            <person name="Geib S.M."/>
            <person name="Palmer N.A."/>
            <person name="Gupta A.K."/>
            <person name="Sarath G."/>
            <person name="Tatineni S."/>
        </authorList>
    </citation>
    <scope>NUCLEOTIDE SEQUENCE</scope>
    <source>
        <strain evidence="6">LincolnNE</strain>
    </source>
</reference>
<dbReference type="InterPro" id="IPR002475">
    <property type="entry name" value="Bcl2-like"/>
</dbReference>
<dbReference type="GO" id="GO:0051400">
    <property type="term" value="F:BH domain binding"/>
    <property type="evidence" value="ECO:0007669"/>
    <property type="project" value="TreeGrafter"/>
</dbReference>
<evidence type="ECO:0000256" key="4">
    <source>
        <dbReference type="SAM" id="Phobius"/>
    </source>
</evidence>
<keyword evidence="4" id="KW-0472">Membrane</keyword>
<feature type="transmembrane region" description="Helical" evidence="4">
    <location>
        <begin position="262"/>
        <end position="280"/>
    </location>
</feature>
<gene>
    <name evidence="6" type="primary">BAX_1</name>
    <name evidence="6" type="ORF">g.11521</name>
</gene>
<dbReference type="AlphaFoldDB" id="A0A6G1SKJ1"/>
<dbReference type="GO" id="GO:0005741">
    <property type="term" value="C:mitochondrial outer membrane"/>
    <property type="evidence" value="ECO:0007669"/>
    <property type="project" value="TreeGrafter"/>
</dbReference>
<evidence type="ECO:0000256" key="3">
    <source>
        <dbReference type="SAM" id="MobiDB-lite"/>
    </source>
</evidence>
<proteinExistence type="inferred from homology"/>
<feature type="region of interest" description="Disordered" evidence="3">
    <location>
        <begin position="64"/>
        <end position="157"/>
    </location>
</feature>
<evidence type="ECO:0000256" key="2">
    <source>
        <dbReference type="ARBA" id="ARBA00022703"/>
    </source>
</evidence>
<dbReference type="Gene3D" id="1.10.437.10">
    <property type="entry name" value="Blc2-like"/>
    <property type="match status" value="1"/>
</dbReference>
<evidence type="ECO:0000256" key="1">
    <source>
        <dbReference type="ARBA" id="ARBA00009458"/>
    </source>
</evidence>
<feature type="compositionally biased region" description="Polar residues" evidence="3">
    <location>
        <begin position="64"/>
        <end position="79"/>
    </location>
</feature>
<evidence type="ECO:0000259" key="5">
    <source>
        <dbReference type="Pfam" id="PF00452"/>
    </source>
</evidence>
<evidence type="ECO:0000313" key="6">
    <source>
        <dbReference type="EMBL" id="MDE50918.1"/>
    </source>
</evidence>
<dbReference type="PANTHER" id="PTHR11256:SF21">
    <property type="entry name" value="BCL-2 BCL-2 HOMOLOGY REGION 1-3 DOMAIN-CONTAINING PROTEIN"/>
    <property type="match status" value="1"/>
</dbReference>
<dbReference type="InterPro" id="IPR036834">
    <property type="entry name" value="Bcl-2-like_sf"/>
</dbReference>
<feature type="domain" description="Bcl-2 Bcl-2 homology region 1-3" evidence="5">
    <location>
        <begin position="212"/>
        <end position="309"/>
    </location>
</feature>
<name>A0A6G1SKJ1_9ACAR</name>
<feature type="transmembrane region" description="Helical" evidence="4">
    <location>
        <begin position="287"/>
        <end position="306"/>
    </location>
</feature>